<name>A0A068UWE7_COFCA</name>
<dbReference type="Gramene" id="CDP12701">
    <property type="protein sequence ID" value="CDP12701"/>
    <property type="gene ID" value="GSCOC_T00037300001"/>
</dbReference>
<keyword evidence="2" id="KW-1185">Reference proteome</keyword>
<organism evidence="1 2">
    <name type="scientific">Coffea canephora</name>
    <name type="common">Robusta coffee</name>
    <dbReference type="NCBI Taxonomy" id="49390"/>
    <lineage>
        <taxon>Eukaryota</taxon>
        <taxon>Viridiplantae</taxon>
        <taxon>Streptophyta</taxon>
        <taxon>Embryophyta</taxon>
        <taxon>Tracheophyta</taxon>
        <taxon>Spermatophyta</taxon>
        <taxon>Magnoliopsida</taxon>
        <taxon>eudicotyledons</taxon>
        <taxon>Gunneridae</taxon>
        <taxon>Pentapetalae</taxon>
        <taxon>asterids</taxon>
        <taxon>lamiids</taxon>
        <taxon>Gentianales</taxon>
        <taxon>Rubiaceae</taxon>
        <taxon>Ixoroideae</taxon>
        <taxon>Gardenieae complex</taxon>
        <taxon>Bertiereae - Coffeeae clade</taxon>
        <taxon>Coffeeae</taxon>
        <taxon>Coffea</taxon>
    </lineage>
</organism>
<sequence length="30" mass="3315">MYIIFLDSGLQLISARLQFACFIGGSLFSC</sequence>
<reference evidence="2" key="1">
    <citation type="journal article" date="2014" name="Science">
        <title>The coffee genome provides insight into the convergent evolution of caffeine biosynthesis.</title>
        <authorList>
            <person name="Denoeud F."/>
            <person name="Carretero-Paulet L."/>
            <person name="Dereeper A."/>
            <person name="Droc G."/>
            <person name="Guyot R."/>
            <person name="Pietrella M."/>
            <person name="Zheng C."/>
            <person name="Alberti A."/>
            <person name="Anthony F."/>
            <person name="Aprea G."/>
            <person name="Aury J.M."/>
            <person name="Bento P."/>
            <person name="Bernard M."/>
            <person name="Bocs S."/>
            <person name="Campa C."/>
            <person name="Cenci A."/>
            <person name="Combes M.C."/>
            <person name="Crouzillat D."/>
            <person name="Da Silva C."/>
            <person name="Daddiego L."/>
            <person name="De Bellis F."/>
            <person name="Dussert S."/>
            <person name="Garsmeur O."/>
            <person name="Gayraud T."/>
            <person name="Guignon V."/>
            <person name="Jahn K."/>
            <person name="Jamilloux V."/>
            <person name="Joet T."/>
            <person name="Labadie K."/>
            <person name="Lan T."/>
            <person name="Leclercq J."/>
            <person name="Lepelley M."/>
            <person name="Leroy T."/>
            <person name="Li L.T."/>
            <person name="Librado P."/>
            <person name="Lopez L."/>
            <person name="Munoz A."/>
            <person name="Noel B."/>
            <person name="Pallavicini A."/>
            <person name="Perrotta G."/>
            <person name="Poncet V."/>
            <person name="Pot D."/>
            <person name="Priyono X."/>
            <person name="Rigoreau M."/>
            <person name="Rouard M."/>
            <person name="Rozas J."/>
            <person name="Tranchant-Dubreuil C."/>
            <person name="VanBuren R."/>
            <person name="Zhang Q."/>
            <person name="Andrade A.C."/>
            <person name="Argout X."/>
            <person name="Bertrand B."/>
            <person name="de Kochko A."/>
            <person name="Graziosi G."/>
            <person name="Henry R.J."/>
            <person name="Jayarama X."/>
            <person name="Ming R."/>
            <person name="Nagai C."/>
            <person name="Rounsley S."/>
            <person name="Sankoff D."/>
            <person name="Giuliano G."/>
            <person name="Albert V.A."/>
            <person name="Wincker P."/>
            <person name="Lashermes P."/>
        </authorList>
    </citation>
    <scope>NUCLEOTIDE SEQUENCE [LARGE SCALE GENOMIC DNA]</scope>
    <source>
        <strain evidence="2">cv. DH200-94</strain>
    </source>
</reference>
<dbReference type="EMBL" id="HG739154">
    <property type="protein sequence ID" value="CDP12701.1"/>
    <property type="molecule type" value="Genomic_DNA"/>
</dbReference>
<accession>A0A068UWE7</accession>
<protein>
    <submittedName>
        <fullName evidence="1">Uncharacterized protein</fullName>
    </submittedName>
</protein>
<evidence type="ECO:0000313" key="2">
    <source>
        <dbReference type="Proteomes" id="UP000295252"/>
    </source>
</evidence>
<proteinExistence type="predicted"/>
<dbReference type="AlphaFoldDB" id="A0A068UWE7"/>
<dbReference type="InParanoid" id="A0A068UWE7"/>
<dbReference type="Proteomes" id="UP000295252">
    <property type="component" value="Chromosome VI"/>
</dbReference>
<evidence type="ECO:0000313" key="1">
    <source>
        <dbReference type="EMBL" id="CDP12701.1"/>
    </source>
</evidence>
<gene>
    <name evidence="1" type="ORF">GSCOC_T00037300001</name>
</gene>